<keyword evidence="2" id="KW-0238">DNA-binding</keyword>
<dbReference type="Gene3D" id="1.20.5.2050">
    <property type="match status" value="2"/>
</dbReference>
<feature type="domain" description="HNH nuclease" evidence="5">
    <location>
        <begin position="302"/>
        <end position="331"/>
    </location>
</feature>
<feature type="domain" description="AP2/ERF" evidence="4">
    <location>
        <begin position="346"/>
        <end position="394"/>
    </location>
</feature>
<reference evidence="6" key="1">
    <citation type="journal article" date="2020" name="Nature">
        <title>Giant virus diversity and host interactions through global metagenomics.</title>
        <authorList>
            <person name="Schulz F."/>
            <person name="Roux S."/>
            <person name="Paez-Espino D."/>
            <person name="Jungbluth S."/>
            <person name="Walsh D.A."/>
            <person name="Denef V.J."/>
            <person name="McMahon K.D."/>
            <person name="Konstantinidis K.T."/>
            <person name="Eloe-Fadrosh E.A."/>
            <person name="Kyrpides N.C."/>
            <person name="Woyke T."/>
        </authorList>
    </citation>
    <scope>NUCLEOTIDE SEQUENCE</scope>
    <source>
        <strain evidence="6">GVMAG-S-1038524-41</strain>
    </source>
</reference>
<dbReference type="EMBL" id="MN740672">
    <property type="protein sequence ID" value="QHU07073.1"/>
    <property type="molecule type" value="Genomic_DNA"/>
</dbReference>
<dbReference type="Pfam" id="PF13392">
    <property type="entry name" value="HNH_3"/>
    <property type="match status" value="1"/>
</dbReference>
<dbReference type="InterPro" id="IPR001471">
    <property type="entry name" value="AP2/ERF_dom"/>
</dbReference>
<dbReference type="GO" id="GO:0003700">
    <property type="term" value="F:DNA-binding transcription factor activity"/>
    <property type="evidence" value="ECO:0007669"/>
    <property type="project" value="InterPro"/>
</dbReference>
<evidence type="ECO:0000256" key="1">
    <source>
        <dbReference type="ARBA" id="ARBA00023015"/>
    </source>
</evidence>
<evidence type="ECO:0000259" key="4">
    <source>
        <dbReference type="Pfam" id="PF00847"/>
    </source>
</evidence>
<organism evidence="6">
    <name type="scientific">viral metagenome</name>
    <dbReference type="NCBI Taxonomy" id="1070528"/>
    <lineage>
        <taxon>unclassified sequences</taxon>
        <taxon>metagenomes</taxon>
        <taxon>organismal metagenomes</taxon>
    </lineage>
</organism>
<sequence>MEEINFVIINEWEGGKPGGSCDYRNNTYIVRFKDKTMKTFNPIKYDNAETLAKEYHVQQSLEKGFTKNQYRLVECDIEGSYYEVKLKDGITAKVDKEDLHLVISKKWGAYKTGNGKYVMRTGTDMFFHRYIYPEIKYICHTNGDSLDNRRKNLSEKTSFGFERHVTQSKVNAKWTGGIPTGSLCFLNNAYVVRFTDGTRKTFSLHTCESLEDAKIQACKYRTQTSLNKGLTKNQYRLVKSDTDGIYYEIKLQDKHIAKVDVDDFKCVQQRVWYAKKGTGSSRYYMYASNKNTKVMFHRVLFPEYTQVDHINRDGLDNRRKNLRAVSSAENNINQKKRVDNKSGKTGIHYSNYDKCWIVQWPENGKRKKKSFSESKYGYDGAKLMAINHRQKMDNKLGLLNGYDSNEDISMVVKPISIDKVQIKEKLLSTNKSGKKGLYYVDKYNFWAVEWRDADGKKKCKRFYVGTKRNYDEAQKLAMEFQT</sequence>
<proteinExistence type="predicted"/>
<dbReference type="InterPro" id="IPR044925">
    <property type="entry name" value="His-Me_finger_sf"/>
</dbReference>
<keyword evidence="1" id="KW-0805">Transcription regulation</keyword>
<evidence type="ECO:0000259" key="5">
    <source>
        <dbReference type="Pfam" id="PF13392"/>
    </source>
</evidence>
<protein>
    <recommendedName>
        <fullName evidence="7">AP2/ERF domain-containing protein</fullName>
    </recommendedName>
</protein>
<dbReference type="Pfam" id="PF00847">
    <property type="entry name" value="AP2"/>
    <property type="match status" value="1"/>
</dbReference>
<dbReference type="Gene3D" id="3.90.75.20">
    <property type="match status" value="1"/>
</dbReference>
<name>A0A6C0JNX2_9ZZZZ</name>
<evidence type="ECO:0008006" key="7">
    <source>
        <dbReference type="Google" id="ProtNLM"/>
    </source>
</evidence>
<evidence type="ECO:0000256" key="2">
    <source>
        <dbReference type="ARBA" id="ARBA00023125"/>
    </source>
</evidence>
<dbReference type="AlphaFoldDB" id="A0A6C0JNX2"/>
<dbReference type="SUPFAM" id="SSF54060">
    <property type="entry name" value="His-Me finger endonucleases"/>
    <property type="match status" value="1"/>
</dbReference>
<accession>A0A6C0JNX2</accession>
<dbReference type="InterPro" id="IPR003615">
    <property type="entry name" value="HNH_nuc"/>
</dbReference>
<keyword evidence="3" id="KW-0804">Transcription</keyword>
<evidence type="ECO:0000256" key="3">
    <source>
        <dbReference type="ARBA" id="ARBA00023163"/>
    </source>
</evidence>
<dbReference type="GO" id="GO:0003677">
    <property type="term" value="F:DNA binding"/>
    <property type="evidence" value="ECO:0007669"/>
    <property type="project" value="UniProtKB-KW"/>
</dbReference>
<evidence type="ECO:0000313" key="6">
    <source>
        <dbReference type="EMBL" id="QHU07073.1"/>
    </source>
</evidence>